<dbReference type="Proteomes" id="UP000203002">
    <property type="component" value="Segment"/>
</dbReference>
<proteinExistence type="predicted"/>
<dbReference type="PANTHER" id="PTHR46656">
    <property type="entry name" value="PUTATIVE-RELATED"/>
    <property type="match status" value="1"/>
</dbReference>
<dbReference type="RefSeq" id="YP_009362655.1">
    <property type="nucleotide sequence ID" value="NC_034621.1"/>
</dbReference>
<dbReference type="OrthoDB" id="3965at10239"/>
<dbReference type="KEGG" id="vg:32877893"/>
<evidence type="ECO:0000313" key="1">
    <source>
        <dbReference type="EMBL" id="ARQ96667.1"/>
    </source>
</evidence>
<accession>A0A1X9SK95</accession>
<evidence type="ECO:0000313" key="2">
    <source>
        <dbReference type="Proteomes" id="UP000203002"/>
    </source>
</evidence>
<dbReference type="Gene3D" id="3.40.50.2000">
    <property type="entry name" value="Glycogen Phosphorylase B"/>
    <property type="match status" value="1"/>
</dbReference>
<evidence type="ECO:0008006" key="3">
    <source>
        <dbReference type="Google" id="ProtNLM"/>
    </source>
</evidence>
<protein>
    <recommendedName>
        <fullName evidence="3">Glycosyl transferase family 1 domain-containing protein</fullName>
    </recommendedName>
</protein>
<dbReference type="Pfam" id="PF13692">
    <property type="entry name" value="Glyco_trans_1_4"/>
    <property type="match status" value="1"/>
</dbReference>
<name>A0A1X9SK95_9VIRU</name>
<sequence>MYQLAGEDKLSNIIYYVYPQHHDVSFKFVAKEHIKMLREKYTVYEIPALSFYQFTPFRYPISIIHPFFYSMWHWGKVEFSFFEQYRSKVSQIIGVEVADSDRISEKFIDYANNYADRLIGNSEWTVNAFKNSGLKIPIYKVVHNFNERLLAKDNELKIDEQVKYIEKVKNEKKIKLIMISLWHSDFRKGADLFHAIARQLQKERDDIYFLVKSGGPRTDFQDLRMFNFTGNTDFDNIVKMYRISDLYLLTSRGGSFELNGLEAFISKIPTIATKGGAWEEYFPSQLKDLLVDSCRFPDVLWNNPIHIGQGVEMCMDKAVEKILEVLDNLDNYKAKIEENYNFWLENFSYNAVKKQLFNTLEKS</sequence>
<organism evidence="1 2">
    <name type="scientific">Sulfolobus islandicus rod-shaped virus 5</name>
    <dbReference type="NCBI Taxonomy" id="1983548"/>
    <lineage>
        <taxon>Viruses</taxon>
        <taxon>Adnaviria</taxon>
        <taxon>Zilligvirae</taxon>
        <taxon>Taleaviricota</taxon>
        <taxon>Tokiviricetes</taxon>
        <taxon>Ligamenvirales</taxon>
        <taxon>Rudiviridae</taxon>
        <taxon>Usarudivirus</taxon>
        <taxon>Usarudivirus nymphense</taxon>
        <taxon>Usarudivirus SIRV5</taxon>
    </lineage>
</organism>
<dbReference type="SUPFAM" id="SSF53756">
    <property type="entry name" value="UDP-Glycosyltransferase/glycogen phosphorylase"/>
    <property type="match status" value="1"/>
</dbReference>
<dbReference type="EMBL" id="KY744233">
    <property type="protein sequence ID" value="ARQ96667.1"/>
    <property type="molecule type" value="Genomic_DNA"/>
</dbReference>
<dbReference type="GeneID" id="32877893"/>
<dbReference type="PANTHER" id="PTHR46656:SF3">
    <property type="entry name" value="PUTATIVE-RELATED"/>
    <property type="match status" value="1"/>
</dbReference>
<reference evidence="1 2" key="1">
    <citation type="journal article" date="2017" name="Viruses">
        <title>Differentiation and structure in Sulfolobus islandicus rod-shaped virus populations.</title>
        <authorList>
            <person name="Bautista M.A."/>
            <person name="Black J.A."/>
            <person name="Youngblut N.D."/>
            <person name="Whitaker R.J."/>
        </authorList>
    </citation>
    <scope>NUCLEOTIDE SEQUENCE [LARGE SCALE GENOMIC DNA]</scope>
</reference>
<keyword evidence="2" id="KW-1185">Reference proteome</keyword>